<dbReference type="NCBIfam" id="TIGR01494">
    <property type="entry name" value="ATPase_P-type"/>
    <property type="match status" value="1"/>
</dbReference>
<protein>
    <recommendedName>
        <fullName evidence="13">Cation-transporting ATPase</fullName>
        <ecNumber evidence="13">7.2.2.-</ecNumber>
    </recommendedName>
</protein>
<dbReference type="CDD" id="cd07542">
    <property type="entry name" value="P-type_ATPase_cation"/>
    <property type="match status" value="1"/>
</dbReference>
<evidence type="ECO:0000259" key="15">
    <source>
        <dbReference type="Pfam" id="PF00122"/>
    </source>
</evidence>
<keyword evidence="6 13" id="KW-0547">Nucleotide-binding</keyword>
<reference evidence="17" key="1">
    <citation type="submission" date="2022-07" db="EMBL/GenBank/DDBJ databases">
        <title>Genome Sequence of Physisporinus lineatus.</title>
        <authorList>
            <person name="Buettner E."/>
        </authorList>
    </citation>
    <scope>NUCLEOTIDE SEQUENCE</scope>
    <source>
        <strain evidence="17">VT162</strain>
    </source>
</reference>
<keyword evidence="5 13" id="KW-0479">Metal-binding</keyword>
<evidence type="ECO:0000256" key="8">
    <source>
        <dbReference type="ARBA" id="ARBA00022842"/>
    </source>
</evidence>
<dbReference type="Pfam" id="PF12409">
    <property type="entry name" value="P5-ATPase"/>
    <property type="match status" value="1"/>
</dbReference>
<dbReference type="SUPFAM" id="SSF56784">
    <property type="entry name" value="HAD-like"/>
    <property type="match status" value="1"/>
</dbReference>
<dbReference type="GO" id="GO:0046872">
    <property type="term" value="F:metal ion binding"/>
    <property type="evidence" value="ECO:0007669"/>
    <property type="project" value="UniProtKB-UniRule"/>
</dbReference>
<keyword evidence="10 13" id="KW-1133">Transmembrane helix</keyword>
<dbReference type="FunFam" id="3.40.1110.10:FF:000057">
    <property type="entry name" value="Cation-transporting ATPase"/>
    <property type="match status" value="1"/>
</dbReference>
<feature type="transmembrane region" description="Helical" evidence="13">
    <location>
        <begin position="1247"/>
        <end position="1266"/>
    </location>
</feature>
<keyword evidence="9 13" id="KW-1278">Translocase</keyword>
<evidence type="ECO:0000256" key="2">
    <source>
        <dbReference type="ARBA" id="ARBA00006000"/>
    </source>
</evidence>
<feature type="domain" description="P-type ATPase A" evidence="15">
    <location>
        <begin position="539"/>
        <end position="619"/>
    </location>
</feature>
<dbReference type="InterPro" id="IPR047819">
    <property type="entry name" value="P5A-ATPase_N"/>
</dbReference>
<evidence type="ECO:0000313" key="18">
    <source>
        <dbReference type="Proteomes" id="UP001212997"/>
    </source>
</evidence>
<comment type="caution">
    <text evidence="13">Lacks conserved residue(s) required for the propagation of feature annotation.</text>
</comment>
<dbReference type="Gene3D" id="3.40.1110.10">
    <property type="entry name" value="Calcium-transporting ATPase, cytoplasmic domain N"/>
    <property type="match status" value="1"/>
</dbReference>
<dbReference type="SFLD" id="SFLDF00027">
    <property type="entry name" value="p-type_atpase"/>
    <property type="match status" value="1"/>
</dbReference>
<dbReference type="SFLD" id="SFLDS00003">
    <property type="entry name" value="Haloacid_Dehalogenase"/>
    <property type="match status" value="1"/>
</dbReference>
<dbReference type="Gene3D" id="3.40.50.1000">
    <property type="entry name" value="HAD superfamily/HAD-like"/>
    <property type="match status" value="1"/>
</dbReference>
<keyword evidence="3" id="KW-0597">Phosphoprotein</keyword>
<feature type="transmembrane region" description="Helical" evidence="13">
    <location>
        <begin position="683"/>
        <end position="704"/>
    </location>
</feature>
<evidence type="ECO:0000256" key="12">
    <source>
        <dbReference type="ARBA" id="ARBA00049360"/>
    </source>
</evidence>
<dbReference type="InterPro" id="IPR006544">
    <property type="entry name" value="P-type_TPase_V"/>
</dbReference>
<dbReference type="GO" id="GO:0019829">
    <property type="term" value="F:ATPase-coupled monoatomic cation transmembrane transporter activity"/>
    <property type="evidence" value="ECO:0007669"/>
    <property type="project" value="UniProtKB-UniRule"/>
</dbReference>
<dbReference type="InterPro" id="IPR023214">
    <property type="entry name" value="HAD_sf"/>
</dbReference>
<feature type="transmembrane region" description="Helical" evidence="13">
    <location>
        <begin position="1404"/>
        <end position="1424"/>
    </location>
</feature>
<dbReference type="GO" id="GO:0016020">
    <property type="term" value="C:membrane"/>
    <property type="evidence" value="ECO:0007669"/>
    <property type="project" value="UniProtKB-SubCell"/>
</dbReference>
<dbReference type="InterPro" id="IPR023298">
    <property type="entry name" value="ATPase_P-typ_TM_dom_sf"/>
</dbReference>
<evidence type="ECO:0000256" key="4">
    <source>
        <dbReference type="ARBA" id="ARBA00022692"/>
    </source>
</evidence>
<dbReference type="InterPro" id="IPR008250">
    <property type="entry name" value="ATPase_P-typ_transduc_dom_A_sf"/>
</dbReference>
<feature type="transmembrane region" description="Helical" evidence="13">
    <location>
        <begin position="1223"/>
        <end position="1241"/>
    </location>
</feature>
<evidence type="ECO:0000256" key="6">
    <source>
        <dbReference type="ARBA" id="ARBA00022741"/>
    </source>
</evidence>
<dbReference type="Proteomes" id="UP001212997">
    <property type="component" value="Unassembled WGS sequence"/>
</dbReference>
<dbReference type="PRINTS" id="PR00119">
    <property type="entry name" value="CATATPASE"/>
</dbReference>
<dbReference type="PANTHER" id="PTHR45630:SF8">
    <property type="entry name" value="CATION-TRANSPORTING ATPASE"/>
    <property type="match status" value="1"/>
</dbReference>
<evidence type="ECO:0000256" key="9">
    <source>
        <dbReference type="ARBA" id="ARBA00022967"/>
    </source>
</evidence>
<dbReference type="SUPFAM" id="SSF81660">
    <property type="entry name" value="Metal cation-transporting ATPase, ATP-binding domain N"/>
    <property type="match status" value="1"/>
</dbReference>
<evidence type="ECO:0000259" key="16">
    <source>
        <dbReference type="Pfam" id="PF12409"/>
    </source>
</evidence>
<feature type="compositionally biased region" description="Low complexity" evidence="14">
    <location>
        <begin position="164"/>
        <end position="178"/>
    </location>
</feature>
<feature type="transmembrane region" description="Helical" evidence="13">
    <location>
        <begin position="1370"/>
        <end position="1392"/>
    </location>
</feature>
<dbReference type="Pfam" id="PF00122">
    <property type="entry name" value="E1-E2_ATPase"/>
    <property type="match status" value="1"/>
</dbReference>
<dbReference type="EC" id="7.2.2.-" evidence="13"/>
<keyword evidence="7 13" id="KW-0067">ATP-binding</keyword>
<dbReference type="FunFam" id="3.40.50.1000:FF:000068">
    <property type="entry name" value="Cation-transporting ATPase"/>
    <property type="match status" value="1"/>
</dbReference>
<evidence type="ECO:0000256" key="14">
    <source>
        <dbReference type="SAM" id="MobiDB-lite"/>
    </source>
</evidence>
<proteinExistence type="inferred from homology"/>
<dbReference type="SUPFAM" id="SSF81653">
    <property type="entry name" value="Calcium ATPase, transduction domain A"/>
    <property type="match status" value="1"/>
</dbReference>
<gene>
    <name evidence="17" type="ORF">NLI96_g3092</name>
</gene>
<evidence type="ECO:0000256" key="7">
    <source>
        <dbReference type="ARBA" id="ARBA00022840"/>
    </source>
</evidence>
<dbReference type="PROSITE" id="PS00154">
    <property type="entry name" value="ATPASE_E1_E2"/>
    <property type="match status" value="1"/>
</dbReference>
<comment type="similarity">
    <text evidence="2 13">Belongs to the cation transport ATPase (P-type) (TC 3.A.3) family. Type V subfamily.</text>
</comment>
<dbReference type="InterPro" id="IPR036412">
    <property type="entry name" value="HAD-like_sf"/>
</dbReference>
<sequence>MQSYDYTEGASAVDIQNVLENTRRARRDSSYGDEGEGAVFDGPGHSVIPSSVSRMSIAEQGRKSSDMWRSSSRRRRSEDSVSRGSRRGSISRRTSTDTQDHQEGDEEYLSEGEDEEGREISRRSRRRSPSPPPASRSVTVFENIAQMFGRAPQTAESPTHSRRPSLMSRSSRSGLLRRQGSRRSDAGSDYALESEEGGDDRWGYASSEEDYESETSETQGADIDSIDLRSLDERSYPPSPGPTLPLMAGDPIFGGEERIDMGELEPLAPPPPGPPSRQTIYIEDEDISVRFVGYETIPIRQALWRMCCVISLGLLGLLGHWFPRIWLRWVAREKAFKDTKDGFVVVESAYRDIALFPVVKINYPYHVTTVFPPHVELPLPDLGLVDGMLDHLLAVDYRYARFALDPRNGLFSMVRDWRDPTWAGIRSVQNGLDGGIEAQRLALFGLNVIDIEGKSTISLLVDEVRSPISTPSPSLTSVIKIIHPFYVFQIASIILWSLDDYYYYAFCIALISAISIMSTLLETKKTIARMREMSRFSCRVNVFTDGSWKERDSTSLVPGDIVNLNNPPLTTFPSDIFLLSGDAIVNESMLTGESIPVSKIPIKDDGLAKWKDQKDISGDTAKSLFVGTPAIGLVVRTGRFEFTLEGSLVNLPSGFNTTKGALVRSMLFPKPMGFKFYRDSIRFILVLAGLAGLGFCASAVQFIRLGVTILHSPFSRRLTFRNPVVPPALPATLSIGTSFSIGRLRKLGIFCISPSRVNVGGKINVCCFDKTGTLTEDGLDILGIRSLERNVHRFGELIEDVHDLPAARDKANFLHALSTCHSLKNVDGDVIGDPLDVKMFQFTKWTLEEGQVAGTGVVRSKSGGDRPAALVQTVVRPPGSAQFRLEDALRGGGRHAHFLELGVIRTFEFVSALRRMSVIVKRLKSSSMEIYVKGAPEVMTEICDKDSFPHDYDDLLSYYTKRGYRVIAMAGKSIEGLSWLKAQKMKREQAESGLRFLGLIIFENKLKPGTAPAILALRQAHLACRMITGDNALTAVSVARECGLVSQAAHVFYPRFIRGNASTPLSKLEWSCMDEEAWKLDDYSLKPLPPPAHRTVEPEHAEFQDYSLVVTGDVFRWMINHAPLETLQRMLVRAHIYARMSPDEKNEIVERLQGLGYTVLMCGDGANDCAALKAADVGISLSEAEASVAAPFTSRTPDISCVLEVIKEGRAALVTSFSCFKYMALYSLIQFTTITLLYSFASSLGDFQFLYIDLFIIIPIAVTMGRTLPFPRIHPKGPTASLVSKKVLSSIIGQILITSAVQFWAYFWVRSQEWYTPPIPSNPDNNSDKLNPKNFENSALFLVSCFQYILVAAVFSIGPPYRKPMWTNGLLMLSIGALTIFNVVTLLAPPQAFIAILELMDLPFSARVTLLFAAVINVVVSMAYEQWGAQIVAQIVGSISHVHQRMRVRDGKTYKAIEGGMH</sequence>
<evidence type="ECO:0000256" key="10">
    <source>
        <dbReference type="ARBA" id="ARBA00022989"/>
    </source>
</evidence>
<feature type="compositionally biased region" description="Basic and acidic residues" evidence="14">
    <location>
        <begin position="21"/>
        <end position="30"/>
    </location>
</feature>
<comment type="caution">
    <text evidence="17">The sequence shown here is derived from an EMBL/GenBank/DDBJ whole genome shotgun (WGS) entry which is preliminary data.</text>
</comment>
<dbReference type="GO" id="GO:0005524">
    <property type="term" value="F:ATP binding"/>
    <property type="evidence" value="ECO:0007669"/>
    <property type="project" value="UniProtKB-UniRule"/>
</dbReference>
<evidence type="ECO:0000256" key="5">
    <source>
        <dbReference type="ARBA" id="ARBA00022723"/>
    </source>
</evidence>
<evidence type="ECO:0000256" key="11">
    <source>
        <dbReference type="ARBA" id="ARBA00023136"/>
    </source>
</evidence>
<dbReference type="InterPro" id="IPR001757">
    <property type="entry name" value="P_typ_ATPase"/>
</dbReference>
<dbReference type="Gene3D" id="2.70.150.10">
    <property type="entry name" value="Calcium-transporting ATPase, cytoplasmic transduction domain A"/>
    <property type="match status" value="1"/>
</dbReference>
<dbReference type="SFLD" id="SFLDG00002">
    <property type="entry name" value="C1.7:_P-type_atpase_like"/>
    <property type="match status" value="1"/>
</dbReference>
<dbReference type="GO" id="GO:0006874">
    <property type="term" value="P:intracellular calcium ion homeostasis"/>
    <property type="evidence" value="ECO:0007669"/>
    <property type="project" value="TreeGrafter"/>
</dbReference>
<dbReference type="EMBL" id="JANAWD010000074">
    <property type="protein sequence ID" value="KAJ3488112.1"/>
    <property type="molecule type" value="Genomic_DNA"/>
</dbReference>
<feature type="transmembrane region" description="Helical" evidence="13">
    <location>
        <begin position="1287"/>
        <end position="1309"/>
    </location>
</feature>
<evidence type="ECO:0000256" key="3">
    <source>
        <dbReference type="ARBA" id="ARBA00022553"/>
    </source>
</evidence>
<organism evidence="17 18">
    <name type="scientific">Meripilus lineatus</name>
    <dbReference type="NCBI Taxonomy" id="2056292"/>
    <lineage>
        <taxon>Eukaryota</taxon>
        <taxon>Fungi</taxon>
        <taxon>Dikarya</taxon>
        <taxon>Basidiomycota</taxon>
        <taxon>Agaricomycotina</taxon>
        <taxon>Agaricomycetes</taxon>
        <taxon>Polyporales</taxon>
        <taxon>Meripilaceae</taxon>
        <taxon>Meripilus</taxon>
    </lineage>
</organism>
<comment type="catalytic activity">
    <reaction evidence="12 13">
        <text>ATP + H2O = ADP + phosphate + H(+)</text>
        <dbReference type="Rhea" id="RHEA:13065"/>
        <dbReference type="ChEBI" id="CHEBI:15377"/>
        <dbReference type="ChEBI" id="CHEBI:15378"/>
        <dbReference type="ChEBI" id="CHEBI:30616"/>
        <dbReference type="ChEBI" id="CHEBI:43474"/>
        <dbReference type="ChEBI" id="CHEBI:456216"/>
    </reaction>
</comment>
<dbReference type="GO" id="GO:0015662">
    <property type="term" value="F:P-type ion transporter activity"/>
    <property type="evidence" value="ECO:0007669"/>
    <property type="project" value="InterPro"/>
</dbReference>
<keyword evidence="11 13" id="KW-0472">Membrane</keyword>
<evidence type="ECO:0000256" key="1">
    <source>
        <dbReference type="ARBA" id="ARBA00004141"/>
    </source>
</evidence>
<dbReference type="FunFam" id="1.20.1110.10:FF:000023">
    <property type="entry name" value="Cation-transporting ATPase"/>
    <property type="match status" value="1"/>
</dbReference>
<name>A0AAD5YL93_9APHY</name>
<feature type="region of interest" description="Disordered" evidence="14">
    <location>
        <begin position="21"/>
        <end position="224"/>
    </location>
</feature>
<dbReference type="InterPro" id="IPR044492">
    <property type="entry name" value="P_typ_ATPase_HD_dom"/>
</dbReference>
<feature type="domain" description="P5B-type ATPase N-terminal" evidence="16">
    <location>
        <begin position="285"/>
        <end position="404"/>
    </location>
</feature>
<keyword evidence="8 13" id="KW-0460">Magnesium</keyword>
<dbReference type="SUPFAM" id="SSF81665">
    <property type="entry name" value="Calcium ATPase, transmembrane domain M"/>
    <property type="match status" value="1"/>
</dbReference>
<dbReference type="GO" id="GO:0016887">
    <property type="term" value="F:ATP hydrolysis activity"/>
    <property type="evidence" value="ECO:0007669"/>
    <property type="project" value="InterPro"/>
</dbReference>
<dbReference type="NCBIfam" id="TIGR01657">
    <property type="entry name" value="P-ATPase-V"/>
    <property type="match status" value="1"/>
</dbReference>
<feature type="transmembrane region" description="Helical" evidence="13">
    <location>
        <begin position="1339"/>
        <end position="1358"/>
    </location>
</feature>
<comment type="subcellular location">
    <subcellularLocation>
        <location evidence="1 13">Membrane</location>
        <topology evidence="1 13">Multi-pass membrane protein</topology>
    </subcellularLocation>
</comment>
<dbReference type="InterPro" id="IPR018303">
    <property type="entry name" value="ATPase_P-typ_P_site"/>
</dbReference>
<dbReference type="InterPro" id="IPR023299">
    <property type="entry name" value="ATPase_P-typ_cyto_dom_N"/>
</dbReference>
<keyword evidence="18" id="KW-1185">Reference proteome</keyword>
<evidence type="ECO:0000313" key="17">
    <source>
        <dbReference type="EMBL" id="KAJ3488112.1"/>
    </source>
</evidence>
<accession>A0AAD5YL93</accession>
<dbReference type="PROSITE" id="PS01229">
    <property type="entry name" value="COF_2"/>
    <property type="match status" value="1"/>
</dbReference>
<feature type="transmembrane region" description="Helical" evidence="13">
    <location>
        <begin position="501"/>
        <end position="521"/>
    </location>
</feature>
<feature type="compositionally biased region" description="Acidic residues" evidence="14">
    <location>
        <begin position="103"/>
        <end position="117"/>
    </location>
</feature>
<evidence type="ECO:0000256" key="13">
    <source>
        <dbReference type="RuleBase" id="RU362082"/>
    </source>
</evidence>
<keyword evidence="4 13" id="KW-0812">Transmembrane</keyword>
<dbReference type="InterPro" id="IPR047821">
    <property type="entry name" value="P5B-type_ATPase"/>
</dbReference>
<dbReference type="Pfam" id="PF13246">
    <property type="entry name" value="Cation_ATPase"/>
    <property type="match status" value="1"/>
</dbReference>
<dbReference type="InterPro" id="IPR059000">
    <property type="entry name" value="ATPase_P-type_domA"/>
</dbReference>
<dbReference type="PANTHER" id="PTHR45630">
    <property type="entry name" value="CATION-TRANSPORTING ATPASE-RELATED"/>
    <property type="match status" value="1"/>
</dbReference>